<comment type="caution">
    <text evidence="1">The sequence shown here is derived from an EMBL/GenBank/DDBJ whole genome shotgun (WGS) entry which is preliminary data.</text>
</comment>
<proteinExistence type="predicted"/>
<gene>
    <name evidence="1" type="ORF">L1987_15752</name>
</gene>
<dbReference type="EMBL" id="CM042022">
    <property type="protein sequence ID" value="KAI3816067.1"/>
    <property type="molecule type" value="Genomic_DNA"/>
</dbReference>
<organism evidence="1 2">
    <name type="scientific">Smallanthus sonchifolius</name>
    <dbReference type="NCBI Taxonomy" id="185202"/>
    <lineage>
        <taxon>Eukaryota</taxon>
        <taxon>Viridiplantae</taxon>
        <taxon>Streptophyta</taxon>
        <taxon>Embryophyta</taxon>
        <taxon>Tracheophyta</taxon>
        <taxon>Spermatophyta</taxon>
        <taxon>Magnoliopsida</taxon>
        <taxon>eudicotyledons</taxon>
        <taxon>Gunneridae</taxon>
        <taxon>Pentapetalae</taxon>
        <taxon>asterids</taxon>
        <taxon>campanulids</taxon>
        <taxon>Asterales</taxon>
        <taxon>Asteraceae</taxon>
        <taxon>Asteroideae</taxon>
        <taxon>Heliantheae alliance</taxon>
        <taxon>Millerieae</taxon>
        <taxon>Smallanthus</taxon>
    </lineage>
</organism>
<accession>A0ACB9J6T5</accession>
<name>A0ACB9J6T5_9ASTR</name>
<evidence type="ECO:0000313" key="1">
    <source>
        <dbReference type="EMBL" id="KAI3816067.1"/>
    </source>
</evidence>
<reference evidence="1 2" key="2">
    <citation type="journal article" date="2022" name="Mol. Ecol. Resour.">
        <title>The genomes of chicory, endive, great burdock and yacon provide insights into Asteraceae paleo-polyploidization history and plant inulin production.</title>
        <authorList>
            <person name="Fan W."/>
            <person name="Wang S."/>
            <person name="Wang H."/>
            <person name="Wang A."/>
            <person name="Jiang F."/>
            <person name="Liu H."/>
            <person name="Zhao H."/>
            <person name="Xu D."/>
            <person name="Zhang Y."/>
        </authorList>
    </citation>
    <scope>NUCLEOTIDE SEQUENCE [LARGE SCALE GENOMIC DNA]</scope>
    <source>
        <strain evidence="2">cv. Yunnan</strain>
        <tissue evidence="1">Leaves</tissue>
    </source>
</reference>
<protein>
    <submittedName>
        <fullName evidence="1">Uncharacterized protein</fullName>
    </submittedName>
</protein>
<dbReference type="Proteomes" id="UP001056120">
    <property type="component" value="Linkage Group LG05"/>
</dbReference>
<evidence type="ECO:0000313" key="2">
    <source>
        <dbReference type="Proteomes" id="UP001056120"/>
    </source>
</evidence>
<reference evidence="2" key="1">
    <citation type="journal article" date="2022" name="Mol. Ecol. Resour.">
        <title>The genomes of chicory, endive, great burdock and yacon provide insights into Asteraceae palaeo-polyploidization history and plant inulin production.</title>
        <authorList>
            <person name="Fan W."/>
            <person name="Wang S."/>
            <person name="Wang H."/>
            <person name="Wang A."/>
            <person name="Jiang F."/>
            <person name="Liu H."/>
            <person name="Zhao H."/>
            <person name="Xu D."/>
            <person name="Zhang Y."/>
        </authorList>
    </citation>
    <scope>NUCLEOTIDE SEQUENCE [LARGE SCALE GENOMIC DNA]</scope>
    <source>
        <strain evidence="2">cv. Yunnan</strain>
    </source>
</reference>
<keyword evidence="2" id="KW-1185">Reference proteome</keyword>
<sequence>MEQHSTIAASATKQKIVVIMGSTGAGKSRLSMDLAFNFFKNSEIINCDKMQVYSGLDITTNKITMQEQFGVRHHLLGAIDPKRLVFTPSDFRYVASEIISDIKSRGGLPLVVGGSSSLIYSLVTKRYG</sequence>